<reference evidence="2 3" key="1">
    <citation type="submission" date="2020-07" db="EMBL/GenBank/DDBJ databases">
        <title>Pseudogemmobacter sp. nov., isolated from poultry manure in Taiwan.</title>
        <authorList>
            <person name="Lin S.-Y."/>
            <person name="Tang Y.-S."/>
            <person name="Young C.-C."/>
        </authorList>
    </citation>
    <scope>NUCLEOTIDE SEQUENCE [LARGE SCALE GENOMIC DNA]</scope>
    <source>
        <strain evidence="2 3">CC-YST710</strain>
    </source>
</reference>
<dbReference type="RefSeq" id="WP_226935985.1">
    <property type="nucleotide sequence ID" value="NZ_JACDXX010000010.1"/>
</dbReference>
<dbReference type="Gene3D" id="3.20.20.110">
    <property type="entry name" value="Ribulose bisphosphate carboxylase, large subunit, C-terminal domain"/>
    <property type="match status" value="1"/>
</dbReference>
<dbReference type="InterPro" id="IPR033966">
    <property type="entry name" value="RuBisCO"/>
</dbReference>
<protein>
    <submittedName>
        <fullName evidence="2">Ribulose 1,5-bisphosphate carboxylase</fullName>
    </submittedName>
</protein>
<dbReference type="PANTHER" id="PTHR42704">
    <property type="entry name" value="RIBULOSE BISPHOSPHATE CARBOXYLASE"/>
    <property type="match status" value="1"/>
</dbReference>
<dbReference type="Gene3D" id="3.30.70.150">
    <property type="entry name" value="RuBisCO large subunit, N-terminal domain"/>
    <property type="match status" value="1"/>
</dbReference>
<dbReference type="SUPFAM" id="SSF54966">
    <property type="entry name" value="RuBisCO, large subunit, small (N-terminal) domain"/>
    <property type="match status" value="1"/>
</dbReference>
<dbReference type="Pfam" id="PF00016">
    <property type="entry name" value="RuBisCO_large"/>
    <property type="match status" value="1"/>
</dbReference>
<keyword evidence="3" id="KW-1185">Reference proteome</keyword>
<dbReference type="InterPro" id="IPR036422">
    <property type="entry name" value="RuBisCO_lsu_N_sf"/>
</dbReference>
<dbReference type="InterPro" id="IPR036376">
    <property type="entry name" value="RuBisCO_lsu_C_sf"/>
</dbReference>
<dbReference type="Proteomes" id="UP001198571">
    <property type="component" value="Unassembled WGS sequence"/>
</dbReference>
<evidence type="ECO:0000313" key="3">
    <source>
        <dbReference type="Proteomes" id="UP001198571"/>
    </source>
</evidence>
<dbReference type="SFLD" id="SFLDG00301">
    <property type="entry name" value="RuBisCO-like_proteins"/>
    <property type="match status" value="1"/>
</dbReference>
<dbReference type="EMBL" id="JACDXX010000010">
    <property type="protein sequence ID" value="MCB5410786.1"/>
    <property type="molecule type" value="Genomic_DNA"/>
</dbReference>
<dbReference type="SUPFAM" id="SSF51649">
    <property type="entry name" value="RuBisCo, C-terminal domain"/>
    <property type="match status" value="1"/>
</dbReference>
<dbReference type="InterPro" id="IPR020878">
    <property type="entry name" value="RuBisCo_large_chain_AS"/>
</dbReference>
<dbReference type="SFLD" id="SFLDS00014">
    <property type="entry name" value="RuBisCO"/>
    <property type="match status" value="1"/>
</dbReference>
<evidence type="ECO:0000259" key="1">
    <source>
        <dbReference type="Pfam" id="PF00016"/>
    </source>
</evidence>
<dbReference type="PANTHER" id="PTHR42704:SF17">
    <property type="entry name" value="RIBULOSE BISPHOSPHATE CARBOXYLASE LARGE CHAIN"/>
    <property type="match status" value="1"/>
</dbReference>
<name>A0ABS8CN63_9RHOB</name>
<proteinExistence type="predicted"/>
<comment type="caution">
    <text evidence="2">The sequence shown here is derived from an EMBL/GenBank/DDBJ whole genome shotgun (WGS) entry which is preliminary data.</text>
</comment>
<dbReference type="InterPro" id="IPR000685">
    <property type="entry name" value="RuBisCO_lsu_C"/>
</dbReference>
<gene>
    <name evidence="2" type="ORF">H0485_12355</name>
</gene>
<feature type="domain" description="Ribulose bisphosphate carboxylase large subunit C-terminal" evidence="1">
    <location>
        <begin position="142"/>
        <end position="413"/>
    </location>
</feature>
<evidence type="ECO:0000313" key="2">
    <source>
        <dbReference type="EMBL" id="MCB5410786.1"/>
    </source>
</evidence>
<organism evidence="2 3">
    <name type="scientific">Pseudogemmobacter faecipullorum</name>
    <dbReference type="NCBI Taxonomy" id="2755041"/>
    <lineage>
        <taxon>Bacteria</taxon>
        <taxon>Pseudomonadati</taxon>
        <taxon>Pseudomonadota</taxon>
        <taxon>Alphaproteobacteria</taxon>
        <taxon>Rhodobacterales</taxon>
        <taxon>Paracoccaceae</taxon>
        <taxon>Pseudogemmobacter</taxon>
    </lineage>
</organism>
<sequence>MSDSIRFHYLIETPGDPEAMAVKIATDQSTGTFTDLPNETADVKSRCAARVISVEELEPLARPSWPDDHPGPFRRARISIDFPLESIGTDFAALQTIGISALYATRGLSGARLLDIDLPGAYACHPGPQFGIEGSYRMCGRPWPGQAPLIASIIKPSLGLLPEETAGMVRQLCEAGVDFIKDDEKLTSPAYSPFDERVKAIMRVIEAHADKTGKKVVYAFGLSSADPEEMARRQDVVMAHGGQAAVVNINSIGFGGMTYLRRRTGLALHAHRNGWDLLTRHPAIGMAFRPWQKIWRLLGVDQLQINGIAAKYWEPDESFLQSFRDMAEPIFSESDRALPVCGSGQWGGQAPATFAGTGGALELMYLGGGGIHGHPLGLGAGVSAIRQAWEAAIAGISLQDHAKTHPELAVSLAKFGKKAG</sequence>
<accession>A0ABS8CN63</accession>
<dbReference type="PROSITE" id="PS00157">
    <property type="entry name" value="RUBISCO_LARGE"/>
    <property type="match status" value="1"/>
</dbReference>